<sequence length="63" mass="6454">MIGPVLDYRECMGTGPVDGEDSAGACGFWTSVSSASPAASVPLTGGREAEADHWEIDLQGRAA</sequence>
<protein>
    <submittedName>
        <fullName evidence="1">Uncharacterized protein</fullName>
    </submittedName>
</protein>
<organism evidence="1 2">
    <name type="scientific">Paractinoplanes rishiriensis</name>
    <dbReference type="NCBI Taxonomy" id="1050105"/>
    <lineage>
        <taxon>Bacteria</taxon>
        <taxon>Bacillati</taxon>
        <taxon>Actinomycetota</taxon>
        <taxon>Actinomycetes</taxon>
        <taxon>Micromonosporales</taxon>
        <taxon>Micromonosporaceae</taxon>
        <taxon>Paractinoplanes</taxon>
    </lineage>
</organism>
<reference evidence="1" key="1">
    <citation type="submission" date="2021-01" db="EMBL/GenBank/DDBJ databases">
        <title>Whole genome shotgun sequence of Actinoplanes rishiriensis NBRC 108556.</title>
        <authorList>
            <person name="Komaki H."/>
            <person name="Tamura T."/>
        </authorList>
    </citation>
    <scope>NUCLEOTIDE SEQUENCE</scope>
    <source>
        <strain evidence="1">NBRC 108556</strain>
    </source>
</reference>
<dbReference type="Proteomes" id="UP000636960">
    <property type="component" value="Unassembled WGS sequence"/>
</dbReference>
<evidence type="ECO:0000313" key="2">
    <source>
        <dbReference type="Proteomes" id="UP000636960"/>
    </source>
</evidence>
<dbReference type="AlphaFoldDB" id="A0A919JXF8"/>
<accession>A0A919JXF8</accession>
<keyword evidence="2" id="KW-1185">Reference proteome</keyword>
<comment type="caution">
    <text evidence="1">The sequence shown here is derived from an EMBL/GenBank/DDBJ whole genome shotgun (WGS) entry which is preliminary data.</text>
</comment>
<proteinExistence type="predicted"/>
<evidence type="ECO:0000313" key="1">
    <source>
        <dbReference type="EMBL" id="GIE94893.1"/>
    </source>
</evidence>
<dbReference type="EMBL" id="BOMV01000021">
    <property type="protein sequence ID" value="GIE94893.1"/>
    <property type="molecule type" value="Genomic_DNA"/>
</dbReference>
<gene>
    <name evidence="1" type="ORF">Ari01nite_23580</name>
</gene>
<name>A0A919JXF8_9ACTN</name>